<comment type="caution">
    <text evidence="2">The sequence shown here is derived from an EMBL/GenBank/DDBJ whole genome shotgun (WGS) entry which is preliminary data.</text>
</comment>
<name>A0AAW5B697_9BACI</name>
<keyword evidence="1" id="KW-0472">Membrane</keyword>
<keyword evidence="1" id="KW-1133">Transmembrane helix</keyword>
<protein>
    <submittedName>
        <fullName evidence="2">YtxH domain-containing protein</fullName>
    </submittedName>
</protein>
<evidence type="ECO:0000313" key="2">
    <source>
        <dbReference type="EMBL" id="MCG3419916.1"/>
    </source>
</evidence>
<gene>
    <name evidence="2" type="ORF">K3T81_12195</name>
</gene>
<dbReference type="Proteomes" id="UP001199631">
    <property type="component" value="Unassembled WGS sequence"/>
</dbReference>
<dbReference type="AlphaFoldDB" id="A0AAW5B697"/>
<sequence length="98" mass="11007">MGNRKLVVGVLIGAIVGGAITLFDRETRNYSRMKLSNMKYSSQSVLKNPSEAVRNIRKTFDTFNQNFTSGVESTITALEQVETTLEKYTNRNGSNRIE</sequence>
<keyword evidence="3" id="KW-1185">Reference proteome</keyword>
<evidence type="ECO:0000256" key="1">
    <source>
        <dbReference type="SAM" id="Phobius"/>
    </source>
</evidence>
<proteinExistence type="predicted"/>
<keyword evidence="1" id="KW-0812">Transmembrane</keyword>
<feature type="transmembrane region" description="Helical" evidence="1">
    <location>
        <begin position="6"/>
        <end position="23"/>
    </location>
</feature>
<organism evidence="2 3">
    <name type="scientific">Oceanobacillus jordanicus</name>
    <dbReference type="NCBI Taxonomy" id="2867266"/>
    <lineage>
        <taxon>Bacteria</taxon>
        <taxon>Bacillati</taxon>
        <taxon>Bacillota</taxon>
        <taxon>Bacilli</taxon>
        <taxon>Bacillales</taxon>
        <taxon>Bacillaceae</taxon>
        <taxon>Oceanobacillus</taxon>
    </lineage>
</organism>
<evidence type="ECO:0000313" key="3">
    <source>
        <dbReference type="Proteomes" id="UP001199631"/>
    </source>
</evidence>
<accession>A0AAW5B697</accession>
<dbReference type="EMBL" id="JAIFZM010000009">
    <property type="protein sequence ID" value="MCG3419916.1"/>
    <property type="molecule type" value="Genomic_DNA"/>
</dbReference>
<dbReference type="RefSeq" id="WP_161464183.1">
    <property type="nucleotide sequence ID" value="NZ_JAIFZM010000009.1"/>
</dbReference>
<reference evidence="2 3" key="1">
    <citation type="journal article" date="2022" name="Evol. Bioinform. Online">
        <title>Draft Genome Sequence of Oceanobacillus jordanicus Strain GSFE11, a Halotolerant Plant Growth-Promoting Bacterial Endophyte Isolated From the Jordan Valley.</title>
        <authorList>
            <person name="Alhindi T."/>
            <person name="Albdaiwi R."/>
        </authorList>
    </citation>
    <scope>NUCLEOTIDE SEQUENCE [LARGE SCALE GENOMIC DNA]</scope>
    <source>
        <strain evidence="2 3">GSFE11</strain>
    </source>
</reference>